<dbReference type="AlphaFoldDB" id="A0A8C5MQW3"/>
<reference evidence="2" key="2">
    <citation type="submission" date="2025-09" db="UniProtKB">
        <authorList>
            <consortium name="Ensembl"/>
        </authorList>
    </citation>
    <scope>IDENTIFICATION</scope>
</reference>
<feature type="chain" id="PRO_5034617003" evidence="1">
    <location>
        <begin position="17"/>
        <end position="195"/>
    </location>
</feature>
<proteinExistence type="predicted"/>
<evidence type="ECO:0000313" key="3">
    <source>
        <dbReference type="Proteomes" id="UP000694569"/>
    </source>
</evidence>
<feature type="signal peptide" evidence="1">
    <location>
        <begin position="1"/>
        <end position="16"/>
    </location>
</feature>
<dbReference type="GeneTree" id="ENSGT01010000230074"/>
<evidence type="ECO:0000256" key="1">
    <source>
        <dbReference type="SAM" id="SignalP"/>
    </source>
</evidence>
<evidence type="ECO:0000313" key="2">
    <source>
        <dbReference type="Ensembl" id="ENSLLEP00000016876.1"/>
    </source>
</evidence>
<keyword evidence="1" id="KW-0732">Signal</keyword>
<organism evidence="2 3">
    <name type="scientific">Leptobrachium leishanense</name>
    <name type="common">Leishan spiny toad</name>
    <dbReference type="NCBI Taxonomy" id="445787"/>
    <lineage>
        <taxon>Eukaryota</taxon>
        <taxon>Metazoa</taxon>
        <taxon>Chordata</taxon>
        <taxon>Craniata</taxon>
        <taxon>Vertebrata</taxon>
        <taxon>Euteleostomi</taxon>
        <taxon>Amphibia</taxon>
        <taxon>Batrachia</taxon>
        <taxon>Anura</taxon>
        <taxon>Pelobatoidea</taxon>
        <taxon>Megophryidae</taxon>
        <taxon>Leptobrachium</taxon>
    </lineage>
</organism>
<keyword evidence="3" id="KW-1185">Reference proteome</keyword>
<accession>A0A8C5MQW3</accession>
<dbReference type="Ensembl" id="ENSLLET00000017517.1">
    <property type="protein sequence ID" value="ENSLLEP00000016876.1"/>
    <property type="gene ID" value="ENSLLEG00000010669.1"/>
</dbReference>
<name>A0A8C5MQW3_9ANUR</name>
<dbReference type="Proteomes" id="UP000694569">
    <property type="component" value="Unplaced"/>
</dbReference>
<reference evidence="2" key="1">
    <citation type="submission" date="2025-08" db="UniProtKB">
        <authorList>
            <consortium name="Ensembl"/>
        </authorList>
    </citation>
    <scope>IDENTIFICATION</scope>
</reference>
<protein>
    <submittedName>
        <fullName evidence="2">Uncharacterized protein</fullName>
    </submittedName>
</protein>
<sequence>MNFFVILAHLLGTSLAIPLVAHRLLSASNSNEVLVGVVNPNVPQGGAMNMLVPRVLQNQLRQQGFPQLSFNGQFHPLLTPKLGIQPVIIDPAMQKTQNQQQPNQMMPYIVSYGVPQQPGQAFGCVVPQFTGDVMKLEIIPPGALQLPTKNPTTDDAIFAPGASKPDDKGKRCQTWIYQCTHVMMQTQHQHLPLDV</sequence>
<dbReference type="OrthoDB" id="9889202at2759"/>